<dbReference type="Proteomes" id="UP000254400">
    <property type="component" value="Unassembled WGS sequence"/>
</dbReference>
<dbReference type="Pfam" id="PF12833">
    <property type="entry name" value="HTH_18"/>
    <property type="match status" value="1"/>
</dbReference>
<dbReference type="Gene3D" id="1.10.10.60">
    <property type="entry name" value="Homeodomain-like"/>
    <property type="match status" value="2"/>
</dbReference>
<dbReference type="GO" id="GO:0043565">
    <property type="term" value="F:sequence-specific DNA binding"/>
    <property type="evidence" value="ECO:0007669"/>
    <property type="project" value="InterPro"/>
</dbReference>
<evidence type="ECO:0000256" key="2">
    <source>
        <dbReference type="ARBA" id="ARBA00023125"/>
    </source>
</evidence>
<evidence type="ECO:0000259" key="4">
    <source>
        <dbReference type="PROSITE" id="PS01124"/>
    </source>
</evidence>
<accession>A0A378Y1F4</accession>
<proteinExistence type="predicted"/>
<sequence length="301" mass="34741">MLTVESISDLHELLGYNKPKHPLITAMNFENANPSETMFNTDVMLNFYVISLKSGTQCDFKYGRKNYDFREGSLVFTAPGQIMISEGNYTPEYSDGWMLCVHPDMIRGTTLWSKISEYSFFEYEANEALQLSEQERETIERIVKNIEDEYSKNIDLYTKELVVSNLELLLNYAKRFYGRQFITRTVVYKDAVTKFEELLNEQCTVDIIEKSGTPSVKGLAQAMGYSPNYLSDMLKKETGRTAQDFIKSRVLELAENLLLTTKEPIHQIAEKLGFEQPSSFTKFIKTHLGLSPMDFRRQHLV</sequence>
<feature type="domain" description="HTH araC/xylS-type" evidence="4">
    <location>
        <begin position="189"/>
        <end position="298"/>
    </location>
</feature>
<keyword evidence="3" id="KW-0804">Transcription</keyword>
<dbReference type="PANTHER" id="PTHR43280:SF32">
    <property type="entry name" value="TRANSCRIPTIONAL REGULATORY PROTEIN"/>
    <property type="match status" value="1"/>
</dbReference>
<dbReference type="RefSeq" id="WP_019687936.1">
    <property type="nucleotide sequence ID" value="NZ_CP036496.1"/>
</dbReference>
<evidence type="ECO:0000256" key="1">
    <source>
        <dbReference type="ARBA" id="ARBA00023015"/>
    </source>
</evidence>
<evidence type="ECO:0000313" key="5">
    <source>
        <dbReference type="EMBL" id="SUA70688.1"/>
    </source>
</evidence>
<dbReference type="SUPFAM" id="SSF46689">
    <property type="entry name" value="Homeodomain-like"/>
    <property type="match status" value="1"/>
</dbReference>
<dbReference type="InterPro" id="IPR018060">
    <property type="entry name" value="HTH_AraC"/>
</dbReference>
<dbReference type="PROSITE" id="PS01124">
    <property type="entry name" value="HTH_ARAC_FAMILY_2"/>
    <property type="match status" value="1"/>
</dbReference>
<reference evidence="5 6" key="1">
    <citation type="submission" date="2018-06" db="EMBL/GenBank/DDBJ databases">
        <authorList>
            <consortium name="Pathogen Informatics"/>
            <person name="Doyle S."/>
        </authorList>
    </citation>
    <scope>NUCLEOTIDE SEQUENCE [LARGE SCALE GENOMIC DNA]</scope>
    <source>
        <strain evidence="5 6">NCTC10343</strain>
    </source>
</reference>
<dbReference type="GO" id="GO:0003700">
    <property type="term" value="F:DNA-binding transcription factor activity"/>
    <property type="evidence" value="ECO:0007669"/>
    <property type="project" value="InterPro"/>
</dbReference>
<dbReference type="AlphaFoldDB" id="A0A378Y1F4"/>
<evidence type="ECO:0000313" key="6">
    <source>
        <dbReference type="Proteomes" id="UP000254400"/>
    </source>
</evidence>
<gene>
    <name evidence="5" type="primary">soxS_1</name>
    <name evidence="5" type="ORF">NCTC10343_03565</name>
</gene>
<dbReference type="GeneID" id="93346904"/>
<name>A0A378Y1F4_PAEPO</name>
<dbReference type="SMART" id="SM00342">
    <property type="entry name" value="HTH_ARAC"/>
    <property type="match status" value="1"/>
</dbReference>
<keyword evidence="1" id="KW-0805">Transcription regulation</keyword>
<dbReference type="InterPro" id="IPR018062">
    <property type="entry name" value="HTH_AraC-typ_CS"/>
</dbReference>
<organism evidence="5 6">
    <name type="scientific">Paenibacillus polymyxa</name>
    <name type="common">Bacillus polymyxa</name>
    <dbReference type="NCBI Taxonomy" id="1406"/>
    <lineage>
        <taxon>Bacteria</taxon>
        <taxon>Bacillati</taxon>
        <taxon>Bacillota</taxon>
        <taxon>Bacilli</taxon>
        <taxon>Bacillales</taxon>
        <taxon>Paenibacillaceae</taxon>
        <taxon>Paenibacillus</taxon>
    </lineage>
</organism>
<protein>
    <submittedName>
        <fullName evidence="5">AraC family transcriptional regulator</fullName>
    </submittedName>
</protein>
<dbReference type="PANTHER" id="PTHR43280">
    <property type="entry name" value="ARAC-FAMILY TRANSCRIPTIONAL REGULATOR"/>
    <property type="match status" value="1"/>
</dbReference>
<dbReference type="InterPro" id="IPR009057">
    <property type="entry name" value="Homeodomain-like_sf"/>
</dbReference>
<keyword evidence="2" id="KW-0238">DNA-binding</keyword>
<dbReference type="PROSITE" id="PS00041">
    <property type="entry name" value="HTH_ARAC_FAMILY_1"/>
    <property type="match status" value="1"/>
</dbReference>
<evidence type="ECO:0000256" key="3">
    <source>
        <dbReference type="ARBA" id="ARBA00023163"/>
    </source>
</evidence>
<dbReference type="EMBL" id="UGSC01000001">
    <property type="protein sequence ID" value="SUA70688.1"/>
    <property type="molecule type" value="Genomic_DNA"/>
</dbReference>